<dbReference type="GeneID" id="54574963"/>
<name>A0A6A6IHG6_9PLEO</name>
<protein>
    <submittedName>
        <fullName evidence="2">Uncharacterized protein</fullName>
    </submittedName>
</protein>
<feature type="transmembrane region" description="Helical" evidence="1">
    <location>
        <begin position="107"/>
        <end position="125"/>
    </location>
</feature>
<keyword evidence="1" id="KW-1133">Transmembrane helix</keyword>
<dbReference type="AlphaFoldDB" id="A0A6A6IHG6"/>
<keyword evidence="3" id="KW-1185">Reference proteome</keyword>
<dbReference type="Proteomes" id="UP000800094">
    <property type="component" value="Unassembled WGS sequence"/>
</dbReference>
<proteinExistence type="predicted"/>
<organism evidence="2 3">
    <name type="scientific">Trematosphaeria pertusa</name>
    <dbReference type="NCBI Taxonomy" id="390896"/>
    <lineage>
        <taxon>Eukaryota</taxon>
        <taxon>Fungi</taxon>
        <taxon>Dikarya</taxon>
        <taxon>Ascomycota</taxon>
        <taxon>Pezizomycotina</taxon>
        <taxon>Dothideomycetes</taxon>
        <taxon>Pleosporomycetidae</taxon>
        <taxon>Pleosporales</taxon>
        <taxon>Massarineae</taxon>
        <taxon>Trematosphaeriaceae</taxon>
        <taxon>Trematosphaeria</taxon>
    </lineage>
</organism>
<reference evidence="2" key="1">
    <citation type="journal article" date="2020" name="Stud. Mycol.">
        <title>101 Dothideomycetes genomes: a test case for predicting lifestyles and emergence of pathogens.</title>
        <authorList>
            <person name="Haridas S."/>
            <person name="Albert R."/>
            <person name="Binder M."/>
            <person name="Bloem J."/>
            <person name="Labutti K."/>
            <person name="Salamov A."/>
            <person name="Andreopoulos B."/>
            <person name="Baker S."/>
            <person name="Barry K."/>
            <person name="Bills G."/>
            <person name="Bluhm B."/>
            <person name="Cannon C."/>
            <person name="Castanera R."/>
            <person name="Culley D."/>
            <person name="Daum C."/>
            <person name="Ezra D."/>
            <person name="Gonzalez J."/>
            <person name="Henrissat B."/>
            <person name="Kuo A."/>
            <person name="Liang C."/>
            <person name="Lipzen A."/>
            <person name="Lutzoni F."/>
            <person name="Magnuson J."/>
            <person name="Mondo S."/>
            <person name="Nolan M."/>
            <person name="Ohm R."/>
            <person name="Pangilinan J."/>
            <person name="Park H.-J."/>
            <person name="Ramirez L."/>
            <person name="Alfaro M."/>
            <person name="Sun H."/>
            <person name="Tritt A."/>
            <person name="Yoshinaga Y."/>
            <person name="Zwiers L.-H."/>
            <person name="Turgeon B."/>
            <person name="Goodwin S."/>
            <person name="Spatafora J."/>
            <person name="Crous P."/>
            <person name="Grigoriev I."/>
        </authorList>
    </citation>
    <scope>NUCLEOTIDE SEQUENCE</scope>
    <source>
        <strain evidence="2">CBS 122368</strain>
    </source>
</reference>
<dbReference type="OrthoDB" id="3796041at2759"/>
<evidence type="ECO:0000313" key="2">
    <source>
        <dbReference type="EMBL" id="KAF2249826.1"/>
    </source>
</evidence>
<dbReference type="RefSeq" id="XP_033684830.1">
    <property type="nucleotide sequence ID" value="XM_033821633.1"/>
</dbReference>
<keyword evidence="1" id="KW-0472">Membrane</keyword>
<accession>A0A6A6IHG6</accession>
<evidence type="ECO:0000256" key="1">
    <source>
        <dbReference type="SAM" id="Phobius"/>
    </source>
</evidence>
<sequence>MAKFTQQEQSDLKALLQRKLRGIPADHLPYLRLSDIVNQTPTALTLPNIPRDLQLPFFLAHRDTIDTCRGLAIKDAATQHIDVTRAIFFYRLDAAHQFQRYHDSHRWNIAIFLALLTFPSTVYRVSMAARRFMATYLAAVLEHHNNPAAFDMREEFVRLWKGGNYDFFTFGASQKKLLKCEMKRLHKEWEKELGRVEVELGREAYEARVARFAGVLVPAGETQRAQRRQEAVVSMEVAAADVMQGIEMENEKWENKLLAALKVPVGEVDTEKEKLKVNLDAVPVTRKSDALWAVQHCEPRDILRNLREMFPVERDVASPV</sequence>
<keyword evidence="1" id="KW-0812">Transmembrane</keyword>
<dbReference type="EMBL" id="ML987194">
    <property type="protein sequence ID" value="KAF2249826.1"/>
    <property type="molecule type" value="Genomic_DNA"/>
</dbReference>
<gene>
    <name evidence="2" type="ORF">BU26DRAFT_290537</name>
</gene>
<evidence type="ECO:0000313" key="3">
    <source>
        <dbReference type="Proteomes" id="UP000800094"/>
    </source>
</evidence>